<gene>
    <name evidence="1" type="ORF">ELQ35_09890</name>
</gene>
<reference evidence="1 2" key="1">
    <citation type="submission" date="2018-12" db="EMBL/GenBank/DDBJ databases">
        <title>Bacillus chawlae sp. nov., Bacillus glennii sp. nov., and Bacillus saganii sp. nov. Isolated from the Vehicle Assembly Building at Kennedy Space Center where the Viking Spacecraft were Assembled.</title>
        <authorList>
            <person name="Seuylemezian A."/>
            <person name="Vaishampayan P."/>
        </authorList>
    </citation>
    <scope>NUCLEOTIDE SEQUENCE [LARGE SCALE GENOMIC DNA]</scope>
    <source>
        <strain evidence="1 2">L5</strain>
    </source>
</reference>
<name>A0A433HLM2_9BACI</name>
<organism evidence="1 2">
    <name type="scientific">Peribacillus cavernae</name>
    <dbReference type="NCBI Taxonomy" id="1674310"/>
    <lineage>
        <taxon>Bacteria</taxon>
        <taxon>Bacillati</taxon>
        <taxon>Bacillota</taxon>
        <taxon>Bacilli</taxon>
        <taxon>Bacillales</taxon>
        <taxon>Bacillaceae</taxon>
        <taxon>Peribacillus</taxon>
    </lineage>
</organism>
<dbReference type="AlphaFoldDB" id="A0A433HLM2"/>
<accession>A0A433HLM2</accession>
<protein>
    <submittedName>
        <fullName evidence="1">Uncharacterized protein</fullName>
    </submittedName>
</protein>
<comment type="caution">
    <text evidence="1">The sequence shown here is derived from an EMBL/GenBank/DDBJ whole genome shotgun (WGS) entry which is preliminary data.</text>
</comment>
<evidence type="ECO:0000313" key="2">
    <source>
        <dbReference type="Proteomes" id="UP000267430"/>
    </source>
</evidence>
<evidence type="ECO:0000313" key="1">
    <source>
        <dbReference type="EMBL" id="RUQ29267.1"/>
    </source>
</evidence>
<sequence>MIDYGKRFLIVMILAGCIGLLFVGGKMGHAQTAGKIASKTDQVWAVKIVWKLPQFQEDMIRPVNLSL</sequence>
<proteinExistence type="predicted"/>
<dbReference type="RefSeq" id="WP_126864680.1">
    <property type="nucleotide sequence ID" value="NZ_JAUSTX010000006.1"/>
</dbReference>
<dbReference type="Proteomes" id="UP000267430">
    <property type="component" value="Unassembled WGS sequence"/>
</dbReference>
<dbReference type="OrthoDB" id="2943139at2"/>
<keyword evidence="2" id="KW-1185">Reference proteome</keyword>
<dbReference type="EMBL" id="RYZZ01000010">
    <property type="protein sequence ID" value="RUQ29267.1"/>
    <property type="molecule type" value="Genomic_DNA"/>
</dbReference>